<dbReference type="PROSITE" id="PS50901">
    <property type="entry name" value="FTSK"/>
    <property type="match status" value="1"/>
</dbReference>
<feature type="domain" description="FtsK" evidence="8">
    <location>
        <begin position="345"/>
        <end position="536"/>
    </location>
</feature>
<keyword evidence="7" id="KW-1133">Transmembrane helix</keyword>
<dbReference type="AlphaFoldDB" id="A0A837IKH3"/>
<gene>
    <name evidence="9" type="ORF">UY25_C0006G0034</name>
</gene>
<dbReference type="Gene3D" id="3.30.980.40">
    <property type="match status" value="1"/>
</dbReference>
<dbReference type="SMART" id="SM00843">
    <property type="entry name" value="Ftsk_gamma"/>
    <property type="match status" value="1"/>
</dbReference>
<sequence length="691" mass="75936">MVLSIAMFALALIFVFAFFGRAGVAGNWLFNGAYFFIGRTVFALPLLFALTGLVLWCMKKYSAFLAFLGLFLLILSASGMLATLARGRGEDIASMGGWMGSLISLPAFTAFGFWVGEIILLSLGATGGVILWQLLPHEKQEKPSFGEVAKETVKKIFEPKFKVSEVEPEPTVRMSGSSESEKEESSSPTGGASKEGKKGKRKEAVFAPLGDYTAPPLELLDQENGVPNAGDVKSYSAIIKKTLQNFDIPVEISEVNVGPAVTQYAFKPAEGIKLSRITALQNDLALALAAHPLRIEAPIPKRALVGVEIPNKTRAVVRLRTLLEQREYQEFPGSLPLALGKDVAGNAVYADLTRMPHLLLAGATGSGKTIGLSQIIISLLYKNPPSRLRFVLVDPKRVEFPSYNDLPHLLTPVIFDTQRTLHALKWLIKEMERRFSVFSEVRVRDIKGYHALSADRRDMEEIPYIITVIDELADLMAARGKELEGTVVRLAQMSRAVGIHLVLATQRPSVEVITGLIKANITSRIAFQVASQVDSRTILDVSGAEKLLGQGDMLFMSAEFTKPRRIQGAYISEKEAKRVVEWVSRENSKAAREDMDQNDLAQRVEDALGGEIEDVNEDPLYEEAKRVVIESGRASASLLQRRLKLGYARAARLIDVLEERGVVGPADGAKPREVYASRGRAGDEQEEWLNP</sequence>
<name>A0A837IKH3_9BACT</name>
<evidence type="ECO:0000256" key="7">
    <source>
        <dbReference type="SAM" id="Phobius"/>
    </source>
</evidence>
<dbReference type="InterPro" id="IPR018541">
    <property type="entry name" value="Ftsk_gamma"/>
</dbReference>
<accession>A0A837IKH3</accession>
<dbReference type="PANTHER" id="PTHR22683:SF41">
    <property type="entry name" value="DNA TRANSLOCASE FTSK"/>
    <property type="match status" value="1"/>
</dbReference>
<keyword evidence="4" id="KW-0238">DNA-binding</keyword>
<dbReference type="InterPro" id="IPR036390">
    <property type="entry name" value="WH_DNA-bd_sf"/>
</dbReference>
<proteinExistence type="inferred from homology"/>
<dbReference type="InterPro" id="IPR050206">
    <property type="entry name" value="FtsK/SpoIIIE/SftA"/>
</dbReference>
<feature type="compositionally biased region" description="Basic and acidic residues" evidence="6">
    <location>
        <begin position="669"/>
        <end position="683"/>
    </location>
</feature>
<keyword evidence="7" id="KW-0472">Membrane</keyword>
<evidence type="ECO:0000256" key="6">
    <source>
        <dbReference type="SAM" id="MobiDB-lite"/>
    </source>
</evidence>
<evidence type="ECO:0000256" key="5">
    <source>
        <dbReference type="PROSITE-ProRule" id="PRU00289"/>
    </source>
</evidence>
<dbReference type="InterPro" id="IPR041027">
    <property type="entry name" value="FtsK_alpha"/>
</dbReference>
<dbReference type="GO" id="GO:0003677">
    <property type="term" value="F:DNA binding"/>
    <property type="evidence" value="ECO:0007669"/>
    <property type="project" value="UniProtKB-KW"/>
</dbReference>
<dbReference type="InterPro" id="IPR027417">
    <property type="entry name" value="P-loop_NTPase"/>
</dbReference>
<feature type="region of interest" description="Disordered" evidence="6">
    <location>
        <begin position="167"/>
        <end position="201"/>
    </location>
</feature>
<feature type="transmembrane region" description="Helical" evidence="7">
    <location>
        <begin position="105"/>
        <end position="132"/>
    </location>
</feature>
<dbReference type="Pfam" id="PF01580">
    <property type="entry name" value="FtsK_SpoIIIE"/>
    <property type="match status" value="1"/>
</dbReference>
<dbReference type="InterPro" id="IPR036388">
    <property type="entry name" value="WH-like_DNA-bd_sf"/>
</dbReference>
<feature type="binding site" evidence="5">
    <location>
        <begin position="362"/>
        <end position="369"/>
    </location>
    <ligand>
        <name>ATP</name>
        <dbReference type="ChEBI" id="CHEBI:30616"/>
    </ligand>
</feature>
<protein>
    <submittedName>
        <fullName evidence="9">FtsK, spoIIIE, DNA translocase, DNA segregation ATPase FtsK/SpoIIIE, S-DNA-T family</fullName>
    </submittedName>
</protein>
<dbReference type="Gene3D" id="3.40.50.300">
    <property type="entry name" value="P-loop containing nucleotide triphosphate hydrolases"/>
    <property type="match status" value="1"/>
</dbReference>
<dbReference type="SUPFAM" id="SSF52540">
    <property type="entry name" value="P-loop containing nucleoside triphosphate hydrolases"/>
    <property type="match status" value="1"/>
</dbReference>
<dbReference type="CDD" id="cd01127">
    <property type="entry name" value="TrwB_TraG_TraD_VirD4"/>
    <property type="match status" value="1"/>
</dbReference>
<dbReference type="Gene3D" id="1.10.10.10">
    <property type="entry name" value="Winged helix-like DNA-binding domain superfamily/Winged helix DNA-binding domain"/>
    <property type="match status" value="1"/>
</dbReference>
<dbReference type="Pfam" id="PF09397">
    <property type="entry name" value="FtsK_gamma"/>
    <property type="match status" value="1"/>
</dbReference>
<dbReference type="EMBL" id="LCPH01000006">
    <property type="protein sequence ID" value="KKU92812.1"/>
    <property type="molecule type" value="Genomic_DNA"/>
</dbReference>
<evidence type="ECO:0000313" key="10">
    <source>
        <dbReference type="Proteomes" id="UP000034462"/>
    </source>
</evidence>
<evidence type="ECO:0000256" key="1">
    <source>
        <dbReference type="ARBA" id="ARBA00006474"/>
    </source>
</evidence>
<feature type="transmembrane region" description="Helical" evidence="7">
    <location>
        <begin position="63"/>
        <end position="85"/>
    </location>
</feature>
<evidence type="ECO:0000259" key="8">
    <source>
        <dbReference type="PROSITE" id="PS50901"/>
    </source>
</evidence>
<organism evidence="9 10">
    <name type="scientific">Candidatus Yanofskybacteria bacterium GW2011_GWC1_48_11</name>
    <dbReference type="NCBI Taxonomy" id="1619027"/>
    <lineage>
        <taxon>Bacteria</taxon>
        <taxon>Candidatus Yanofskyibacteriota</taxon>
    </lineage>
</organism>
<reference evidence="9 10" key="1">
    <citation type="journal article" date="2015" name="Nature">
        <title>rRNA introns, odd ribosomes, and small enigmatic genomes across a large radiation of phyla.</title>
        <authorList>
            <person name="Brown C.T."/>
            <person name="Hug L.A."/>
            <person name="Thomas B.C."/>
            <person name="Sharon I."/>
            <person name="Castelle C.J."/>
            <person name="Singh A."/>
            <person name="Wilkins M.J."/>
            <person name="Williams K.H."/>
            <person name="Banfield J.F."/>
        </authorList>
    </citation>
    <scope>NUCLEOTIDE SEQUENCE [LARGE SCALE GENOMIC DNA]</scope>
</reference>
<keyword evidence="2 5" id="KW-0547">Nucleotide-binding</keyword>
<evidence type="ECO:0000256" key="2">
    <source>
        <dbReference type="ARBA" id="ARBA00022741"/>
    </source>
</evidence>
<evidence type="ECO:0000313" key="9">
    <source>
        <dbReference type="EMBL" id="KKU92812.1"/>
    </source>
</evidence>
<keyword evidence="3 5" id="KW-0067">ATP-binding</keyword>
<evidence type="ECO:0000256" key="4">
    <source>
        <dbReference type="ARBA" id="ARBA00023125"/>
    </source>
</evidence>
<feature type="region of interest" description="Disordered" evidence="6">
    <location>
        <begin position="664"/>
        <end position="691"/>
    </location>
</feature>
<dbReference type="SUPFAM" id="SSF46785">
    <property type="entry name" value="Winged helix' DNA-binding domain"/>
    <property type="match status" value="1"/>
</dbReference>
<evidence type="ECO:0000256" key="3">
    <source>
        <dbReference type="ARBA" id="ARBA00022840"/>
    </source>
</evidence>
<feature type="transmembrane region" description="Helical" evidence="7">
    <location>
        <begin position="32"/>
        <end position="56"/>
    </location>
</feature>
<dbReference type="GO" id="GO:0005524">
    <property type="term" value="F:ATP binding"/>
    <property type="evidence" value="ECO:0007669"/>
    <property type="project" value="UniProtKB-UniRule"/>
</dbReference>
<keyword evidence="7" id="KW-0812">Transmembrane</keyword>
<dbReference type="InterPro" id="IPR002543">
    <property type="entry name" value="FtsK_dom"/>
</dbReference>
<dbReference type="Pfam" id="PF17854">
    <property type="entry name" value="FtsK_alpha"/>
    <property type="match status" value="1"/>
</dbReference>
<comment type="caution">
    <text evidence="9">The sequence shown here is derived from an EMBL/GenBank/DDBJ whole genome shotgun (WGS) entry which is preliminary data.</text>
</comment>
<comment type="similarity">
    <text evidence="1">Belongs to the FtsK/SpoIIIE/SftA family.</text>
</comment>
<dbReference type="Proteomes" id="UP000034462">
    <property type="component" value="Unassembled WGS sequence"/>
</dbReference>
<dbReference type="PANTHER" id="PTHR22683">
    <property type="entry name" value="SPORULATION PROTEIN RELATED"/>
    <property type="match status" value="1"/>
</dbReference>